<comment type="subcellular location">
    <subcellularLocation>
        <location evidence="1">Membrane</location>
        <topology evidence="1">Multi-pass membrane protein</topology>
    </subcellularLocation>
</comment>
<reference evidence="6 7" key="1">
    <citation type="submission" date="2020-04" db="EMBL/GenBank/DDBJ databases">
        <authorList>
            <person name="Zheng R.K."/>
            <person name="Sun C.M."/>
        </authorList>
    </citation>
    <scope>NUCLEOTIDE SEQUENCE [LARGE SCALE GENOMIC DNA]</scope>
    <source>
        <strain evidence="7">zrk29</strain>
    </source>
</reference>
<evidence type="ECO:0000313" key="7">
    <source>
        <dbReference type="Proteomes" id="UP000512167"/>
    </source>
</evidence>
<feature type="transmembrane region" description="Helical" evidence="5">
    <location>
        <begin position="12"/>
        <end position="37"/>
    </location>
</feature>
<accession>A0A7L6N2Z7</accession>
<dbReference type="InterPro" id="IPR002293">
    <property type="entry name" value="AA/rel_permease1"/>
</dbReference>
<dbReference type="GO" id="GO:0016020">
    <property type="term" value="C:membrane"/>
    <property type="evidence" value="ECO:0007669"/>
    <property type="project" value="UniProtKB-SubCell"/>
</dbReference>
<dbReference type="PANTHER" id="PTHR11785">
    <property type="entry name" value="AMINO ACID TRANSPORTER"/>
    <property type="match status" value="1"/>
</dbReference>
<feature type="transmembrane region" description="Helical" evidence="5">
    <location>
        <begin position="237"/>
        <end position="255"/>
    </location>
</feature>
<dbReference type="GO" id="GO:0015179">
    <property type="term" value="F:L-amino acid transmembrane transporter activity"/>
    <property type="evidence" value="ECO:0007669"/>
    <property type="project" value="TreeGrafter"/>
</dbReference>
<feature type="transmembrane region" description="Helical" evidence="5">
    <location>
        <begin position="341"/>
        <end position="361"/>
    </location>
</feature>
<gene>
    <name evidence="6" type="ORF">HF295_07195</name>
</gene>
<feature type="transmembrane region" description="Helical" evidence="5">
    <location>
        <begin position="428"/>
        <end position="445"/>
    </location>
</feature>
<keyword evidence="7" id="KW-1185">Reference proteome</keyword>
<evidence type="ECO:0000256" key="3">
    <source>
        <dbReference type="ARBA" id="ARBA00022989"/>
    </source>
</evidence>
<dbReference type="PANTHER" id="PTHR11785:SF512">
    <property type="entry name" value="SOBREMESA, ISOFORM B"/>
    <property type="match status" value="1"/>
</dbReference>
<organism evidence="6 7">
    <name type="scientific">Hujiaoplasma nucleasis</name>
    <dbReference type="NCBI Taxonomy" id="2725268"/>
    <lineage>
        <taxon>Bacteria</taxon>
        <taxon>Bacillati</taxon>
        <taxon>Mycoplasmatota</taxon>
        <taxon>Mollicutes</taxon>
        <taxon>Candidatus Izemoplasmatales</taxon>
        <taxon>Hujiaoplasmataceae</taxon>
        <taxon>Hujiaoplasma</taxon>
    </lineage>
</organism>
<evidence type="ECO:0000256" key="4">
    <source>
        <dbReference type="ARBA" id="ARBA00023136"/>
    </source>
</evidence>
<dbReference type="EMBL" id="CP051151">
    <property type="protein sequence ID" value="QLY40640.1"/>
    <property type="molecule type" value="Genomic_DNA"/>
</dbReference>
<feature type="transmembrane region" description="Helical" evidence="5">
    <location>
        <begin position="291"/>
        <end position="320"/>
    </location>
</feature>
<dbReference type="AlphaFoldDB" id="A0A7L6N2Z7"/>
<evidence type="ECO:0000256" key="2">
    <source>
        <dbReference type="ARBA" id="ARBA00022692"/>
    </source>
</evidence>
<dbReference type="KEGG" id="tbk:HF295_07195"/>
<evidence type="ECO:0000256" key="5">
    <source>
        <dbReference type="SAM" id="Phobius"/>
    </source>
</evidence>
<feature type="transmembrane region" description="Helical" evidence="5">
    <location>
        <begin position="197"/>
        <end position="217"/>
    </location>
</feature>
<sequence>MDKEKQSLDRSIGLFGGISILTGIMVGSGIFFIGSYVLMRTDYSSGTSLLVWLIGGLITLIYGLIYGELGAMMPKAGGYYVYLREAFGKPVAFLSGFVNFILASSGSIAALAIAFSLILSNVLSMLFSITMSSLVMSLISVIMIILLSLLNFFEIRLGALVQKIFFVIKIIPIFLIIILGLILGTNSVSLSIDFNQMPFFDVLTMIGYAVIATFWAYEGWTNLNSVAGEVKKPGRNIPLSLIISIGSVTLLYVIYQYSTFRVLSLADLQALIQGDNIYTGINAAYVLIGNIGMYLVMITMLLSVLGALNGSIMVFPRVYYAMSHDGVLFPKFKELHSKYKTPYYAIIGSAIMAVILLVFGLDDLISLIAFSGLLFNGLIFISLFIFRKKYPNIERPYKVPFYPYLPALAIIVTGLLLVAVYVENIRSSLIGTGVLLLGLPIYYGIKYFNKTKSQ</sequence>
<feature type="transmembrane region" description="Helical" evidence="5">
    <location>
        <begin position="164"/>
        <end position="185"/>
    </location>
</feature>
<feature type="transmembrane region" description="Helical" evidence="5">
    <location>
        <begin position="91"/>
        <end position="119"/>
    </location>
</feature>
<dbReference type="Gene3D" id="1.20.1740.10">
    <property type="entry name" value="Amino acid/polyamine transporter I"/>
    <property type="match status" value="1"/>
</dbReference>
<keyword evidence="2 5" id="KW-0812">Transmembrane</keyword>
<name>A0A7L6N2Z7_9MOLU</name>
<evidence type="ECO:0000256" key="1">
    <source>
        <dbReference type="ARBA" id="ARBA00004141"/>
    </source>
</evidence>
<evidence type="ECO:0000313" key="6">
    <source>
        <dbReference type="EMBL" id="QLY40640.1"/>
    </source>
</evidence>
<dbReference type="Proteomes" id="UP000512167">
    <property type="component" value="Chromosome"/>
</dbReference>
<feature type="transmembrane region" description="Helical" evidence="5">
    <location>
        <begin position="399"/>
        <end position="422"/>
    </location>
</feature>
<dbReference type="Pfam" id="PF13520">
    <property type="entry name" value="AA_permease_2"/>
    <property type="match status" value="1"/>
</dbReference>
<dbReference type="RefSeq" id="WP_312031487.1">
    <property type="nucleotide sequence ID" value="NZ_CP051151.1"/>
</dbReference>
<feature type="transmembrane region" description="Helical" evidence="5">
    <location>
        <begin position="49"/>
        <end position="71"/>
    </location>
</feature>
<proteinExistence type="predicted"/>
<dbReference type="InterPro" id="IPR050598">
    <property type="entry name" value="AminoAcid_Transporter"/>
</dbReference>
<keyword evidence="3 5" id="KW-1133">Transmembrane helix</keyword>
<dbReference type="PIRSF" id="PIRSF006060">
    <property type="entry name" value="AA_transporter"/>
    <property type="match status" value="1"/>
</dbReference>
<protein>
    <submittedName>
        <fullName evidence="6">Amino acid permease</fullName>
    </submittedName>
</protein>
<keyword evidence="4 5" id="KW-0472">Membrane</keyword>
<feature type="transmembrane region" description="Helical" evidence="5">
    <location>
        <begin position="125"/>
        <end position="152"/>
    </location>
</feature>
<feature type="transmembrane region" description="Helical" evidence="5">
    <location>
        <begin position="367"/>
        <end position="387"/>
    </location>
</feature>